<evidence type="ECO:0000259" key="1">
    <source>
        <dbReference type="SMART" id="SM00881"/>
    </source>
</evidence>
<organism evidence="2 3">
    <name type="scientific">Pseudogemmobacter humi</name>
    <dbReference type="NCBI Taxonomy" id="2483812"/>
    <lineage>
        <taxon>Bacteria</taxon>
        <taxon>Pseudomonadati</taxon>
        <taxon>Pseudomonadota</taxon>
        <taxon>Alphaproteobacteria</taxon>
        <taxon>Rhodobacterales</taxon>
        <taxon>Paracoccaceae</taxon>
        <taxon>Pseudogemmobacter</taxon>
    </lineage>
</organism>
<sequence length="139" mass="14548">MNEDRLIHGILTAAKTVAVVGWSPKPDRPSHGVAAFLAARGYRVIPVNPGQAGQQALGATVRASLAEVAQMDGTVDLVDIFRRSEEAGAVVDEAIAIGAKAVWMQLGVIDEAAAARAREAGLDVVMNRCPAIEIPRLGL</sequence>
<dbReference type="PANTHER" id="PTHR33303">
    <property type="entry name" value="CYTOPLASMIC PROTEIN-RELATED"/>
    <property type="match status" value="1"/>
</dbReference>
<dbReference type="RefSeq" id="WP_124088391.1">
    <property type="nucleotide sequence ID" value="NZ_UXAW01000108.1"/>
</dbReference>
<gene>
    <name evidence="2" type="ORF">XINFAN_03703</name>
</gene>
<dbReference type="OrthoDB" id="9804695at2"/>
<dbReference type="Proteomes" id="UP000277498">
    <property type="component" value="Unassembled WGS sequence"/>
</dbReference>
<protein>
    <recommendedName>
        <fullName evidence="1">CoA-binding domain-containing protein</fullName>
    </recommendedName>
</protein>
<dbReference type="InterPro" id="IPR036291">
    <property type="entry name" value="NAD(P)-bd_dom_sf"/>
</dbReference>
<dbReference type="SMART" id="SM00881">
    <property type="entry name" value="CoA_binding"/>
    <property type="match status" value="1"/>
</dbReference>
<name>A0A3P5XVT3_9RHOB</name>
<proteinExistence type="predicted"/>
<reference evidence="2 3" key="1">
    <citation type="submission" date="2018-11" db="EMBL/GenBank/DDBJ databases">
        <authorList>
            <person name="Criscuolo A."/>
        </authorList>
    </citation>
    <scope>NUCLEOTIDE SEQUENCE [LARGE SCALE GENOMIC DNA]</scope>
    <source>
        <strain evidence="2">ACIP111625</strain>
    </source>
</reference>
<dbReference type="AlphaFoldDB" id="A0A3P5XVT3"/>
<accession>A0A3P5XVT3</accession>
<dbReference type="EMBL" id="UXAW01000108">
    <property type="protein sequence ID" value="VDC33215.1"/>
    <property type="molecule type" value="Genomic_DNA"/>
</dbReference>
<dbReference type="InterPro" id="IPR003781">
    <property type="entry name" value="CoA-bd"/>
</dbReference>
<dbReference type="PANTHER" id="PTHR33303:SF2">
    <property type="entry name" value="COA-BINDING DOMAIN-CONTAINING PROTEIN"/>
    <property type="match status" value="1"/>
</dbReference>
<keyword evidence="3" id="KW-1185">Reference proteome</keyword>
<evidence type="ECO:0000313" key="2">
    <source>
        <dbReference type="EMBL" id="VDC33215.1"/>
    </source>
</evidence>
<dbReference type="Pfam" id="PF13380">
    <property type="entry name" value="CoA_binding_2"/>
    <property type="match status" value="1"/>
</dbReference>
<evidence type="ECO:0000313" key="3">
    <source>
        <dbReference type="Proteomes" id="UP000277498"/>
    </source>
</evidence>
<dbReference type="SUPFAM" id="SSF51735">
    <property type="entry name" value="NAD(P)-binding Rossmann-fold domains"/>
    <property type="match status" value="1"/>
</dbReference>
<feature type="domain" description="CoA-binding" evidence="1">
    <location>
        <begin position="11"/>
        <end position="108"/>
    </location>
</feature>
<dbReference type="Gene3D" id="3.40.50.720">
    <property type="entry name" value="NAD(P)-binding Rossmann-like Domain"/>
    <property type="match status" value="1"/>
</dbReference>